<organism evidence="1">
    <name type="scientific">marine sediment metagenome</name>
    <dbReference type="NCBI Taxonomy" id="412755"/>
    <lineage>
        <taxon>unclassified sequences</taxon>
        <taxon>metagenomes</taxon>
        <taxon>ecological metagenomes</taxon>
    </lineage>
</organism>
<reference evidence="1" key="1">
    <citation type="journal article" date="2014" name="Front. Microbiol.">
        <title>High frequency of phylogenetically diverse reductive dehalogenase-homologous genes in deep subseafloor sedimentary metagenomes.</title>
        <authorList>
            <person name="Kawai M."/>
            <person name="Futagami T."/>
            <person name="Toyoda A."/>
            <person name="Takaki Y."/>
            <person name="Nishi S."/>
            <person name="Hori S."/>
            <person name="Arai W."/>
            <person name="Tsubouchi T."/>
            <person name="Morono Y."/>
            <person name="Uchiyama I."/>
            <person name="Ito T."/>
            <person name="Fujiyama A."/>
            <person name="Inagaki F."/>
            <person name="Takami H."/>
        </authorList>
    </citation>
    <scope>NUCLEOTIDE SEQUENCE</scope>
    <source>
        <strain evidence="1">Expedition CK06-06</strain>
    </source>
</reference>
<name>X1EDX8_9ZZZZ</name>
<dbReference type="InterPro" id="IPR007499">
    <property type="entry name" value="ERF_bacteria_virus"/>
</dbReference>
<sequence>MELIKKLAEIQKSLKAPKDKTNSYSPSKFKYRNCEAILIALKPLLDGEILLLNDEIVQIGDRYYVKATVTLKDSKNEISV</sequence>
<protein>
    <submittedName>
        <fullName evidence="1">Uncharacterized protein</fullName>
    </submittedName>
</protein>
<comment type="caution">
    <text evidence="1">The sequence shown here is derived from an EMBL/GenBank/DDBJ whole genome shotgun (WGS) entry which is preliminary data.</text>
</comment>
<accession>X1EDX8</accession>
<evidence type="ECO:0000313" key="1">
    <source>
        <dbReference type="EMBL" id="GAH06878.1"/>
    </source>
</evidence>
<dbReference type="Pfam" id="PF04404">
    <property type="entry name" value="ERF"/>
    <property type="match status" value="1"/>
</dbReference>
<dbReference type="AlphaFoldDB" id="X1EDX8"/>
<gene>
    <name evidence="1" type="ORF">S01H4_62534</name>
</gene>
<dbReference type="EMBL" id="BART01037349">
    <property type="protein sequence ID" value="GAH06878.1"/>
    <property type="molecule type" value="Genomic_DNA"/>
</dbReference>
<proteinExistence type="predicted"/>
<feature type="non-terminal residue" evidence="1">
    <location>
        <position position="80"/>
    </location>
</feature>